<dbReference type="EMBL" id="SACQ01000003">
    <property type="protein sequence ID" value="RVU31167.1"/>
    <property type="molecule type" value="Genomic_DNA"/>
</dbReference>
<protein>
    <submittedName>
        <fullName evidence="1">Elongation factor P hydroxylase</fullName>
    </submittedName>
</protein>
<keyword evidence="1" id="KW-0251">Elongation factor</keyword>
<sequence>MNHNPDDLIAIFNGCFADTLNTRLVRGDDEPIYLPANDQVPYHGIYFAHGFYASGLHEIAHWLIAGPERRLLEDFGYWYVPDGRTQAQQRLFEQVEIKPQATEWVLAQAAGFRFCVSVDNLEGDPGDTEQFKDNVYTQVLTYCQEGLPERTQVLRDALSRFYGVDRELTPDSFDRSAI</sequence>
<comment type="caution">
    <text evidence="1">The sequence shown here is derived from an EMBL/GenBank/DDBJ whole genome shotgun (WGS) entry which is preliminary data.</text>
</comment>
<keyword evidence="1" id="KW-0648">Protein biosynthesis</keyword>
<dbReference type="GO" id="GO:0003746">
    <property type="term" value="F:translation elongation factor activity"/>
    <property type="evidence" value="ECO:0007669"/>
    <property type="project" value="UniProtKB-KW"/>
</dbReference>
<evidence type="ECO:0000313" key="1">
    <source>
        <dbReference type="EMBL" id="RVU31167.1"/>
    </source>
</evidence>
<name>A0A437Q9P9_9GAMM</name>
<reference evidence="1 2" key="1">
    <citation type="submission" date="2019-01" db="EMBL/GenBank/DDBJ databases">
        <authorList>
            <person name="Chen W.-M."/>
        </authorList>
    </citation>
    <scope>NUCLEOTIDE SEQUENCE [LARGE SCALE GENOMIC DNA]</scope>
    <source>
        <strain evidence="1 2">HPM-16</strain>
    </source>
</reference>
<dbReference type="AlphaFoldDB" id="A0A437Q9P9"/>
<dbReference type="Pfam" id="PF04315">
    <property type="entry name" value="EpmC"/>
    <property type="match status" value="1"/>
</dbReference>
<dbReference type="InterPro" id="IPR007411">
    <property type="entry name" value="EpmC"/>
</dbReference>
<dbReference type="Proteomes" id="UP000282818">
    <property type="component" value="Unassembled WGS sequence"/>
</dbReference>
<accession>A0A437Q9P9</accession>
<organism evidence="1 2">
    <name type="scientific">Neptunomonas marina</name>
    <dbReference type="NCBI Taxonomy" id="1815562"/>
    <lineage>
        <taxon>Bacteria</taxon>
        <taxon>Pseudomonadati</taxon>
        <taxon>Pseudomonadota</taxon>
        <taxon>Gammaproteobacteria</taxon>
        <taxon>Oceanospirillales</taxon>
        <taxon>Oceanospirillaceae</taxon>
        <taxon>Neptunomonas</taxon>
    </lineage>
</organism>
<evidence type="ECO:0000313" key="2">
    <source>
        <dbReference type="Proteomes" id="UP000282818"/>
    </source>
</evidence>
<proteinExistence type="predicted"/>
<keyword evidence="2" id="KW-1185">Reference proteome</keyword>
<dbReference type="RefSeq" id="WP_127694012.1">
    <property type="nucleotide sequence ID" value="NZ_SACQ01000003.1"/>
</dbReference>
<gene>
    <name evidence="1" type="ORF">EOE65_09235</name>
</gene>